<comment type="similarity">
    <text evidence="2 6">Belongs to the DP1 family.</text>
</comment>
<feature type="compositionally biased region" description="Gly residues" evidence="7">
    <location>
        <begin position="310"/>
        <end position="321"/>
    </location>
</feature>
<dbReference type="InterPro" id="IPR004345">
    <property type="entry name" value="TB2_DP1_HVA22"/>
</dbReference>
<feature type="compositionally biased region" description="Acidic residues" evidence="7">
    <location>
        <begin position="278"/>
        <end position="294"/>
    </location>
</feature>
<dbReference type="PANTHER" id="PTHR12300">
    <property type="entry name" value="HVA22-LIKE PROTEINS"/>
    <property type="match status" value="1"/>
</dbReference>
<dbReference type="OrthoDB" id="434647at2759"/>
<dbReference type="InParanoid" id="A0A369K8R4"/>
<protein>
    <recommendedName>
        <fullName evidence="6">Protein YOP1</fullName>
    </recommendedName>
</protein>
<feature type="compositionally biased region" description="Low complexity" evidence="7">
    <location>
        <begin position="295"/>
        <end position="308"/>
    </location>
</feature>
<accession>A0A369K8R4</accession>
<dbReference type="Proteomes" id="UP000076154">
    <property type="component" value="Unassembled WGS sequence"/>
</dbReference>
<feature type="region of interest" description="Disordered" evidence="7">
    <location>
        <begin position="232"/>
        <end position="329"/>
    </location>
</feature>
<keyword evidence="5" id="KW-0472">Membrane</keyword>
<feature type="region of interest" description="Disordered" evidence="7">
    <location>
        <begin position="138"/>
        <end position="162"/>
    </location>
</feature>
<name>A0A369K8R4_HYPMA</name>
<evidence type="ECO:0000256" key="6">
    <source>
        <dbReference type="RuleBase" id="RU362006"/>
    </source>
</evidence>
<gene>
    <name evidence="8" type="primary">HVA22J</name>
    <name evidence="8" type="ORF">Hypma_001293</name>
</gene>
<evidence type="ECO:0000256" key="2">
    <source>
        <dbReference type="ARBA" id="ARBA00008573"/>
    </source>
</evidence>
<organism evidence="8 9">
    <name type="scientific">Hypsizygus marmoreus</name>
    <name type="common">White beech mushroom</name>
    <name type="synonym">Agaricus marmoreus</name>
    <dbReference type="NCBI Taxonomy" id="39966"/>
    <lineage>
        <taxon>Eukaryota</taxon>
        <taxon>Fungi</taxon>
        <taxon>Dikarya</taxon>
        <taxon>Basidiomycota</taxon>
        <taxon>Agaricomycotina</taxon>
        <taxon>Agaricomycetes</taxon>
        <taxon>Agaricomycetidae</taxon>
        <taxon>Agaricales</taxon>
        <taxon>Tricholomatineae</taxon>
        <taxon>Lyophyllaceae</taxon>
        <taxon>Hypsizygus</taxon>
    </lineage>
</organism>
<sequence>MLFYFTSRIISSVAAFLYPGYASYKTLSQRPASEEELERWLMYWSVLGCIIGVEHVAEWLVSWIPFYYTMKTLFLLYLALPQTRGSSYLYINHLQPFFHTHETQIDAAIASFKSKAYQFIQERLRSLWEQASASIGQQPQADYTPVNGPTNPGAPPTLGDPASGPVQLVSSLWRSYGPTILASGAALLRPAAAPPAGGTLNTPPPSLFRAGSSNTQSVLERRRQLEAELAALPKDTPAPGAVPMPGASPLLNPSRGSSSSDLNLRERTNSGSGRFEEIEVPSDVEGYDVGDDDGAAGSSSARPPARGSWFGWGGSQNGSKGGYERVKSE</sequence>
<keyword evidence="4" id="KW-1133">Transmembrane helix</keyword>
<proteinExistence type="inferred from homology"/>
<comment type="caution">
    <text evidence="8">The sequence shown here is derived from an EMBL/GenBank/DDBJ whole genome shotgun (WGS) entry which is preliminary data.</text>
</comment>
<dbReference type="AlphaFoldDB" id="A0A369K8R4"/>
<evidence type="ECO:0000256" key="7">
    <source>
        <dbReference type="SAM" id="MobiDB-lite"/>
    </source>
</evidence>
<evidence type="ECO:0000256" key="3">
    <source>
        <dbReference type="ARBA" id="ARBA00022692"/>
    </source>
</evidence>
<evidence type="ECO:0000256" key="1">
    <source>
        <dbReference type="ARBA" id="ARBA00004141"/>
    </source>
</evidence>
<dbReference type="PANTHER" id="PTHR12300:SF161">
    <property type="entry name" value="RECEPTOR EXPRESSION-ENHANCING PROTEIN"/>
    <property type="match status" value="1"/>
</dbReference>
<dbReference type="GO" id="GO:0016020">
    <property type="term" value="C:membrane"/>
    <property type="evidence" value="ECO:0007669"/>
    <property type="project" value="UniProtKB-SubCell"/>
</dbReference>
<evidence type="ECO:0000313" key="8">
    <source>
        <dbReference type="EMBL" id="RDB28184.1"/>
    </source>
</evidence>
<keyword evidence="3" id="KW-0812">Transmembrane</keyword>
<keyword evidence="9" id="KW-1185">Reference proteome</keyword>
<evidence type="ECO:0000256" key="4">
    <source>
        <dbReference type="ARBA" id="ARBA00022989"/>
    </source>
</evidence>
<dbReference type="FunCoup" id="A0A369K8R4">
    <property type="interactions" value="4"/>
</dbReference>
<evidence type="ECO:0000313" key="9">
    <source>
        <dbReference type="Proteomes" id="UP000076154"/>
    </source>
</evidence>
<evidence type="ECO:0000256" key="5">
    <source>
        <dbReference type="ARBA" id="ARBA00023136"/>
    </source>
</evidence>
<dbReference type="Pfam" id="PF03134">
    <property type="entry name" value="TB2_DP1_HVA22"/>
    <property type="match status" value="1"/>
</dbReference>
<dbReference type="EMBL" id="LUEZ02000012">
    <property type="protein sequence ID" value="RDB28184.1"/>
    <property type="molecule type" value="Genomic_DNA"/>
</dbReference>
<reference evidence="8" key="1">
    <citation type="submission" date="2018-04" db="EMBL/GenBank/DDBJ databases">
        <title>Whole genome sequencing of Hypsizygus marmoreus.</title>
        <authorList>
            <person name="Choi I.-G."/>
            <person name="Min B."/>
            <person name="Kim J.-G."/>
            <person name="Kim S."/>
            <person name="Oh Y.-L."/>
            <person name="Kong W.-S."/>
            <person name="Park H."/>
            <person name="Jeong J."/>
            <person name="Song E.-S."/>
        </authorList>
    </citation>
    <scope>NUCLEOTIDE SEQUENCE [LARGE SCALE GENOMIC DNA]</scope>
    <source>
        <strain evidence="8">51987-8</strain>
    </source>
</reference>
<comment type="subcellular location">
    <subcellularLocation>
        <location evidence="1 6">Membrane</location>
        <topology evidence="1 6">Multi-pass membrane protein</topology>
    </subcellularLocation>
</comment>
<feature type="region of interest" description="Disordered" evidence="7">
    <location>
        <begin position="195"/>
        <end position="219"/>
    </location>
</feature>